<name>A0A0B6ZN36_9EUPU</name>
<feature type="non-terminal residue" evidence="1">
    <location>
        <position position="1"/>
    </location>
</feature>
<dbReference type="AlphaFoldDB" id="A0A0B6ZN36"/>
<reference evidence="1" key="1">
    <citation type="submission" date="2014-12" db="EMBL/GenBank/DDBJ databases">
        <title>Insight into the proteome of Arion vulgaris.</title>
        <authorList>
            <person name="Aradska J."/>
            <person name="Bulat T."/>
            <person name="Smidak R."/>
            <person name="Sarate P."/>
            <person name="Gangsoo J."/>
            <person name="Sialana F."/>
            <person name="Bilban M."/>
            <person name="Lubec G."/>
        </authorList>
    </citation>
    <scope>NUCLEOTIDE SEQUENCE</scope>
    <source>
        <tissue evidence="1">Skin</tissue>
    </source>
</reference>
<gene>
    <name evidence="1" type="primary">ORF69045</name>
</gene>
<evidence type="ECO:0000313" key="1">
    <source>
        <dbReference type="EMBL" id="CEK69130.1"/>
    </source>
</evidence>
<dbReference type="EMBL" id="HACG01022265">
    <property type="protein sequence ID" value="CEK69130.1"/>
    <property type="molecule type" value="Transcribed_RNA"/>
</dbReference>
<accession>A0A0B6ZN36</accession>
<organism evidence="1">
    <name type="scientific">Arion vulgaris</name>
    <dbReference type="NCBI Taxonomy" id="1028688"/>
    <lineage>
        <taxon>Eukaryota</taxon>
        <taxon>Metazoa</taxon>
        <taxon>Spiralia</taxon>
        <taxon>Lophotrochozoa</taxon>
        <taxon>Mollusca</taxon>
        <taxon>Gastropoda</taxon>
        <taxon>Heterobranchia</taxon>
        <taxon>Euthyneura</taxon>
        <taxon>Panpulmonata</taxon>
        <taxon>Eupulmonata</taxon>
        <taxon>Stylommatophora</taxon>
        <taxon>Helicina</taxon>
        <taxon>Arionoidea</taxon>
        <taxon>Arionidae</taxon>
        <taxon>Arion</taxon>
    </lineage>
</organism>
<proteinExistence type="predicted"/>
<sequence>AKKNDGQREPGMASYLCRTLKKRLPSPMFEFGRTVKPLHCRPYFSSHCEFILE</sequence>
<protein>
    <submittedName>
        <fullName evidence="1">Uncharacterized protein</fullName>
    </submittedName>
</protein>